<feature type="transmembrane region" description="Helical" evidence="5">
    <location>
        <begin position="302"/>
        <end position="322"/>
    </location>
</feature>
<keyword evidence="3 5" id="KW-1133">Transmembrane helix</keyword>
<dbReference type="GO" id="GO:0072659">
    <property type="term" value="P:protein localization to plasma membrane"/>
    <property type="evidence" value="ECO:0007669"/>
    <property type="project" value="TreeGrafter"/>
</dbReference>
<evidence type="ECO:0000313" key="7">
    <source>
        <dbReference type="Proteomes" id="UP000708208"/>
    </source>
</evidence>
<dbReference type="GO" id="GO:0005783">
    <property type="term" value="C:endoplasmic reticulum"/>
    <property type="evidence" value="ECO:0007669"/>
    <property type="project" value="TreeGrafter"/>
</dbReference>
<feature type="transmembrane region" description="Helical" evidence="5">
    <location>
        <begin position="334"/>
        <end position="355"/>
    </location>
</feature>
<evidence type="ECO:0000256" key="5">
    <source>
        <dbReference type="SAM" id="Phobius"/>
    </source>
</evidence>
<feature type="transmembrane region" description="Helical" evidence="5">
    <location>
        <begin position="236"/>
        <end position="255"/>
    </location>
</feature>
<accession>A0A8J2JTY7</accession>
<keyword evidence="4 5" id="KW-0472">Membrane</keyword>
<dbReference type="EMBL" id="CAJVCH010025823">
    <property type="protein sequence ID" value="CAG7699267.1"/>
    <property type="molecule type" value="Genomic_DNA"/>
</dbReference>
<feature type="non-terminal residue" evidence="6">
    <location>
        <position position="1"/>
    </location>
</feature>
<dbReference type="PANTHER" id="PTHR20661">
    <property type="entry name" value="PHOSPHATIDYLINOSITOL-GLYCAN BIOSYNTHESIS CLASS W PROTEIN"/>
    <property type="match status" value="1"/>
</dbReference>
<evidence type="ECO:0008006" key="8">
    <source>
        <dbReference type="Google" id="ProtNLM"/>
    </source>
</evidence>
<dbReference type="OrthoDB" id="15270at2759"/>
<feature type="transmembrane region" description="Helical" evidence="5">
    <location>
        <begin position="136"/>
        <end position="156"/>
    </location>
</feature>
<dbReference type="InterPro" id="IPR009447">
    <property type="entry name" value="PIGW/GWT1"/>
</dbReference>
<evidence type="ECO:0000256" key="3">
    <source>
        <dbReference type="ARBA" id="ARBA00022989"/>
    </source>
</evidence>
<protein>
    <recommendedName>
        <fullName evidence="8">Phosphatidylinositol-glycan biosynthesis class W protein</fullName>
    </recommendedName>
</protein>
<proteinExistence type="predicted"/>
<dbReference type="Pfam" id="PF06423">
    <property type="entry name" value="GWT1"/>
    <property type="match status" value="1"/>
</dbReference>
<dbReference type="AlphaFoldDB" id="A0A8J2JTY7"/>
<comment type="caution">
    <text evidence="6">The sequence shown here is derived from an EMBL/GenBank/DDBJ whole genome shotgun (WGS) entry which is preliminary data.</text>
</comment>
<dbReference type="GO" id="GO:0006506">
    <property type="term" value="P:GPI anchor biosynthetic process"/>
    <property type="evidence" value="ECO:0007669"/>
    <property type="project" value="InterPro"/>
</dbReference>
<gene>
    <name evidence="6" type="ORF">AFUS01_LOCUS4154</name>
</gene>
<feature type="transmembrane region" description="Helical" evidence="5">
    <location>
        <begin position="262"/>
        <end position="282"/>
    </location>
</feature>
<comment type="subcellular location">
    <subcellularLocation>
        <location evidence="1">Membrane</location>
        <topology evidence="1">Multi-pass membrane protein</topology>
    </subcellularLocation>
</comment>
<evidence type="ECO:0000256" key="1">
    <source>
        <dbReference type="ARBA" id="ARBA00004141"/>
    </source>
</evidence>
<feature type="transmembrane region" description="Helical" evidence="5">
    <location>
        <begin position="199"/>
        <end position="216"/>
    </location>
</feature>
<evidence type="ECO:0000313" key="6">
    <source>
        <dbReference type="EMBL" id="CAG7699267.1"/>
    </source>
</evidence>
<evidence type="ECO:0000256" key="2">
    <source>
        <dbReference type="ARBA" id="ARBA00022692"/>
    </source>
</evidence>
<reference evidence="6" key="1">
    <citation type="submission" date="2021-06" db="EMBL/GenBank/DDBJ databases">
        <authorList>
            <person name="Hodson N. C."/>
            <person name="Mongue J. A."/>
            <person name="Jaron S. K."/>
        </authorList>
    </citation>
    <scope>NUCLEOTIDE SEQUENCE</scope>
</reference>
<organism evidence="6 7">
    <name type="scientific">Allacma fusca</name>
    <dbReference type="NCBI Taxonomy" id="39272"/>
    <lineage>
        <taxon>Eukaryota</taxon>
        <taxon>Metazoa</taxon>
        <taxon>Ecdysozoa</taxon>
        <taxon>Arthropoda</taxon>
        <taxon>Hexapoda</taxon>
        <taxon>Collembola</taxon>
        <taxon>Symphypleona</taxon>
        <taxon>Sminthuridae</taxon>
        <taxon>Allacma</taxon>
    </lineage>
</organism>
<feature type="transmembrane region" description="Helical" evidence="5">
    <location>
        <begin position="32"/>
        <end position="58"/>
    </location>
</feature>
<keyword evidence="7" id="KW-1185">Reference proteome</keyword>
<dbReference type="PANTHER" id="PTHR20661:SF0">
    <property type="entry name" value="PHOSPHATIDYLINOSITOL-GLYCAN BIOSYNTHESIS CLASS W PROTEIN"/>
    <property type="match status" value="1"/>
</dbReference>
<sequence length="384" mass="43495">VLVSTSLLPFLATVLLPWVVPASFTIRLNQDVLLHLFIRFLVEFLIVGILTGALVTVLTGMPEGFNFTSAVTATLIVTALLTLTVNHTLTRPKWESFSHEWKKLKHKEVVWCGDDLQFKKIQSENNQKKYPFVTNFRGMITFVTTFTILAVDFPIFPRRFAKTKTFGCSLMDIGTGSFIIANGIVSPESKNRVPDLKKAIISSWPLLFLGFCRLLAVKGIEYHEVVEEYGVHWNFFFTLAGVKILSAIVFSVVGTKSAWTSFITVGIMYEALLILADVQNGYILNVSISRDDSLLAANREGIFSVLGYLSLFMGSVFAGQLINHKNRKTYQDWINYVIQATFIGCAMWSAFVFWHNFVNPMSRRVGNFSYVLWSSFTLTYLRFF</sequence>
<evidence type="ECO:0000256" key="4">
    <source>
        <dbReference type="ARBA" id="ARBA00023136"/>
    </source>
</evidence>
<dbReference type="GO" id="GO:0016020">
    <property type="term" value="C:membrane"/>
    <property type="evidence" value="ECO:0007669"/>
    <property type="project" value="UniProtKB-SubCell"/>
</dbReference>
<dbReference type="Proteomes" id="UP000708208">
    <property type="component" value="Unassembled WGS sequence"/>
</dbReference>
<name>A0A8J2JTY7_9HEXA</name>
<feature type="transmembrane region" description="Helical" evidence="5">
    <location>
        <begin position="65"/>
        <end position="85"/>
    </location>
</feature>
<keyword evidence="2 5" id="KW-0812">Transmembrane</keyword>
<dbReference type="GO" id="GO:0032216">
    <property type="term" value="F:glucosaminyl-phosphatidylinositol O-acyltransferase activity"/>
    <property type="evidence" value="ECO:0007669"/>
    <property type="project" value="TreeGrafter"/>
</dbReference>